<keyword evidence="3" id="KW-0804">Transcription</keyword>
<dbReference type="EMBL" id="JAMFTS010000002">
    <property type="protein sequence ID" value="KAJ4799151.1"/>
    <property type="molecule type" value="Genomic_DNA"/>
</dbReference>
<keyword evidence="2 11" id="KW-0238">DNA-binding</keyword>
<feature type="domain" description="SHSP" evidence="8">
    <location>
        <begin position="371"/>
        <end position="475"/>
    </location>
</feature>
<dbReference type="PROSITE" id="PS01031">
    <property type="entry name" value="SHSP"/>
    <property type="match status" value="1"/>
</dbReference>
<dbReference type="GO" id="GO:0006357">
    <property type="term" value="P:regulation of transcription by RNA polymerase II"/>
    <property type="evidence" value="ECO:0007669"/>
    <property type="project" value="InterPro"/>
</dbReference>
<evidence type="ECO:0000256" key="1">
    <source>
        <dbReference type="ARBA" id="ARBA00023015"/>
    </source>
</evidence>
<dbReference type="SUPFAM" id="SSF49764">
    <property type="entry name" value="HSP20-like chaperones"/>
    <property type="match status" value="1"/>
</dbReference>
<accession>A0AAV8G7A8</accession>
<dbReference type="CDD" id="cd06464">
    <property type="entry name" value="ACD_sHsps-like"/>
    <property type="match status" value="1"/>
</dbReference>
<dbReference type="GO" id="GO:0003677">
    <property type="term" value="F:DNA binding"/>
    <property type="evidence" value="ECO:0007669"/>
    <property type="project" value="UniProtKB-KW"/>
</dbReference>
<evidence type="ECO:0000256" key="2">
    <source>
        <dbReference type="ARBA" id="ARBA00023125"/>
    </source>
</evidence>
<gene>
    <name evidence="11" type="ORF">LUZ62_050397</name>
    <name evidence="10" type="ORF">LUZ62_082315</name>
</gene>
<dbReference type="InterPro" id="IPR036431">
    <property type="entry name" value="ARID_dom_sf"/>
</dbReference>
<dbReference type="Pfam" id="PF00011">
    <property type="entry name" value="HSP20"/>
    <property type="match status" value="1"/>
</dbReference>
<dbReference type="CDD" id="cd16100">
    <property type="entry name" value="ARID"/>
    <property type="match status" value="1"/>
</dbReference>
<evidence type="ECO:0000259" key="9">
    <source>
        <dbReference type="PROSITE" id="PS51011"/>
    </source>
</evidence>
<dbReference type="Pfam" id="PF01388">
    <property type="entry name" value="ARID"/>
    <property type="match status" value="1"/>
</dbReference>
<evidence type="ECO:0000259" key="8">
    <source>
        <dbReference type="PROSITE" id="PS01031"/>
    </source>
</evidence>
<dbReference type="SMART" id="SM01014">
    <property type="entry name" value="ARID"/>
    <property type="match status" value="1"/>
</dbReference>
<dbReference type="InterPro" id="IPR045147">
    <property type="entry name" value="ARI3A/B/C"/>
</dbReference>
<evidence type="ECO:0000313" key="12">
    <source>
        <dbReference type="Proteomes" id="UP001140206"/>
    </source>
</evidence>
<feature type="compositionally biased region" description="Acidic residues" evidence="7">
    <location>
        <begin position="97"/>
        <end position="116"/>
    </location>
</feature>
<protein>
    <submittedName>
        <fullName evidence="11">ARID/BRIGHT DNA-binding domain-containing protein</fullName>
    </submittedName>
</protein>
<dbReference type="SUPFAM" id="SSF46774">
    <property type="entry name" value="ARID-like"/>
    <property type="match status" value="1"/>
</dbReference>
<evidence type="ECO:0000256" key="3">
    <source>
        <dbReference type="ARBA" id="ARBA00023163"/>
    </source>
</evidence>
<dbReference type="InterPro" id="IPR001606">
    <property type="entry name" value="ARID_dom"/>
</dbReference>
<comment type="similarity">
    <text evidence="5 6">Belongs to the small heat shock protein (HSP20) family.</text>
</comment>
<feature type="domain" description="ARID" evidence="9">
    <location>
        <begin position="177"/>
        <end position="268"/>
    </location>
</feature>
<evidence type="ECO:0000256" key="6">
    <source>
        <dbReference type="RuleBase" id="RU003616"/>
    </source>
</evidence>
<dbReference type="PANTHER" id="PTHR15348">
    <property type="entry name" value="AT-RICH INTERACTIVE DOMAIN-CONTAINING PROTEIN ARID DOMAIN- CONTAINING PROTEIN DEAD RINGER PROTEIN B-CELL REGULATOR OF IGH TRANSCRIPTION BRIGHT"/>
    <property type="match status" value="1"/>
</dbReference>
<dbReference type="EMBL" id="JAMFTS010000005">
    <property type="protein sequence ID" value="KAJ4747910.1"/>
    <property type="molecule type" value="Genomic_DNA"/>
</dbReference>
<dbReference type="FunFam" id="1.10.150.60:FF:000018">
    <property type="entry name" value="AT-rich interactive domain-containing protein 3"/>
    <property type="match status" value="1"/>
</dbReference>
<dbReference type="Proteomes" id="UP001140206">
    <property type="component" value="Chromosome 2"/>
</dbReference>
<keyword evidence="1" id="KW-0805">Transcription regulation</keyword>
<evidence type="ECO:0000256" key="5">
    <source>
        <dbReference type="PROSITE-ProRule" id="PRU00285"/>
    </source>
</evidence>
<dbReference type="SMART" id="SM00501">
    <property type="entry name" value="BRIGHT"/>
    <property type="match status" value="1"/>
</dbReference>
<dbReference type="InterPro" id="IPR002068">
    <property type="entry name" value="A-crystallin/Hsp20_dom"/>
</dbReference>
<evidence type="ECO:0000313" key="10">
    <source>
        <dbReference type="EMBL" id="KAJ4747910.1"/>
    </source>
</evidence>
<keyword evidence="4" id="KW-0539">Nucleus</keyword>
<dbReference type="Proteomes" id="UP001140206">
    <property type="component" value="Chromosome 5"/>
</dbReference>
<dbReference type="Gene3D" id="1.10.150.60">
    <property type="entry name" value="ARID DNA-binding domain"/>
    <property type="match status" value="1"/>
</dbReference>
<dbReference type="Gene3D" id="2.60.40.790">
    <property type="match status" value="1"/>
</dbReference>
<reference evidence="11" key="1">
    <citation type="submission" date="2022-08" db="EMBL/GenBank/DDBJ databases">
        <authorList>
            <person name="Marques A."/>
        </authorList>
    </citation>
    <scope>NUCLEOTIDE SEQUENCE</scope>
    <source>
        <strain evidence="11">RhyPub2mFocal</strain>
        <tissue evidence="11">Leaves</tissue>
    </source>
</reference>
<evidence type="ECO:0000256" key="7">
    <source>
        <dbReference type="SAM" id="MobiDB-lite"/>
    </source>
</evidence>
<evidence type="ECO:0000256" key="4">
    <source>
        <dbReference type="ARBA" id="ARBA00023242"/>
    </source>
</evidence>
<sequence length="475" mass="53477">MGEAQQPAESEGEEMHIHIQSKVSDCSENEAKSEQEAQIEDSELERNESGEENPRKSSEFGDNLVKSGENVNIEETPLDNGREIENKDENGDRSTAESEEIQGEMEEKEEEEDEDAEKPQLQKEISSLNRVNQVDLEFSNEKGICENGTREGEGQIEGQIGNFDFDCWSDGADSGTEEEQNAFMNELEKFHMENNLEFKPPKFYGESLNLLKLWRQTTRYGCYEKVTSQKLWRQVGEAFNPPKTCTTVSWTFRGFYEKALLEYEKHKIMTGQLQAAMPELPMPPVGNEGPGSGRARRDAAARAMEGWHSQRVLGNGEIADAIIKDRSAPPFSKKDKFLKSSSSVKRKKPCTPDRNDNKLALVKFEKPQLDISIIDEGPPADWVKINVKKTKDCYEVYALVPGLLREEVQVKSDPSGRLVVSGEPEQPDNPWGVTPFKKVITLPSCIDPQNTSAVVTLHGQLFVRAPFPSTNARRK</sequence>
<name>A0AAV8G7A8_9POAL</name>
<feature type="region of interest" description="Disordered" evidence="7">
    <location>
        <begin position="1"/>
        <end position="128"/>
    </location>
</feature>
<comment type="caution">
    <text evidence="11">The sequence shown here is derived from an EMBL/GenBank/DDBJ whole genome shotgun (WGS) entry which is preliminary data.</text>
</comment>
<evidence type="ECO:0000313" key="11">
    <source>
        <dbReference type="EMBL" id="KAJ4799151.1"/>
    </source>
</evidence>
<proteinExistence type="inferred from homology"/>
<dbReference type="FunFam" id="2.60.40.790:FF:000014">
    <property type="entry name" value="AT-rich interactive domain-containing protein 3"/>
    <property type="match status" value="1"/>
</dbReference>
<dbReference type="PROSITE" id="PS51011">
    <property type="entry name" value="ARID"/>
    <property type="match status" value="1"/>
</dbReference>
<dbReference type="PANTHER" id="PTHR15348:SF0">
    <property type="entry name" value="PROTEIN DEAD RINGER"/>
    <property type="match status" value="1"/>
</dbReference>
<keyword evidence="12" id="KW-1185">Reference proteome</keyword>
<dbReference type="InterPro" id="IPR008978">
    <property type="entry name" value="HSP20-like_chaperone"/>
</dbReference>
<dbReference type="GO" id="GO:0005634">
    <property type="term" value="C:nucleus"/>
    <property type="evidence" value="ECO:0007669"/>
    <property type="project" value="TreeGrafter"/>
</dbReference>
<dbReference type="AlphaFoldDB" id="A0AAV8G7A8"/>
<feature type="compositionally biased region" description="Basic and acidic residues" evidence="7">
    <location>
        <begin position="44"/>
        <end position="59"/>
    </location>
</feature>
<organism evidence="11 12">
    <name type="scientific">Rhynchospora pubera</name>
    <dbReference type="NCBI Taxonomy" id="906938"/>
    <lineage>
        <taxon>Eukaryota</taxon>
        <taxon>Viridiplantae</taxon>
        <taxon>Streptophyta</taxon>
        <taxon>Embryophyta</taxon>
        <taxon>Tracheophyta</taxon>
        <taxon>Spermatophyta</taxon>
        <taxon>Magnoliopsida</taxon>
        <taxon>Liliopsida</taxon>
        <taxon>Poales</taxon>
        <taxon>Cyperaceae</taxon>
        <taxon>Cyperoideae</taxon>
        <taxon>Rhynchosporeae</taxon>
        <taxon>Rhynchospora</taxon>
    </lineage>
</organism>
<feature type="compositionally biased region" description="Basic and acidic residues" evidence="7">
    <location>
        <begin position="80"/>
        <end position="96"/>
    </location>
</feature>